<dbReference type="SMART" id="SM00154">
    <property type="entry name" value="ZnF_AN1"/>
    <property type="match status" value="1"/>
</dbReference>
<dbReference type="EMBL" id="JAATIS010004040">
    <property type="protein sequence ID" value="KAG2462564.1"/>
    <property type="molecule type" value="Genomic_DNA"/>
</dbReference>
<dbReference type="SMART" id="SM00034">
    <property type="entry name" value="CLECT"/>
    <property type="match status" value="4"/>
</dbReference>
<evidence type="ECO:0000259" key="17">
    <source>
        <dbReference type="PROSITE" id="PS51039"/>
    </source>
</evidence>
<dbReference type="SUPFAM" id="SSF118310">
    <property type="entry name" value="AN1-like Zinc finger"/>
    <property type="match status" value="1"/>
</dbReference>
<evidence type="ECO:0000313" key="19">
    <source>
        <dbReference type="EMBL" id="KAG2462564.1"/>
    </source>
</evidence>
<dbReference type="Gene3D" id="3.40.50.300">
    <property type="entry name" value="P-loop containing nucleotide triphosphate hydrolases"/>
    <property type="match status" value="3"/>
</dbReference>
<keyword evidence="13" id="KW-0539">Nucleus</keyword>
<dbReference type="CDD" id="cd18044">
    <property type="entry name" value="DEXXQc_SMUBP2"/>
    <property type="match status" value="1"/>
</dbReference>
<evidence type="ECO:0000259" key="16">
    <source>
        <dbReference type="PROSITE" id="PS50041"/>
    </source>
</evidence>
<dbReference type="InterPro" id="IPR048761">
    <property type="entry name" value="SMUBP-2_HCS1_1B"/>
</dbReference>
<dbReference type="PANTHER" id="PTHR43788">
    <property type="entry name" value="DNA2/NAM7 HELICASE FAMILY MEMBER"/>
    <property type="match status" value="1"/>
</dbReference>
<dbReference type="GO" id="GO:0003677">
    <property type="term" value="F:DNA binding"/>
    <property type="evidence" value="ECO:0007669"/>
    <property type="project" value="InterPro"/>
</dbReference>
<dbReference type="SMART" id="SM00382">
    <property type="entry name" value="AAA"/>
    <property type="match status" value="1"/>
</dbReference>
<comment type="similarity">
    <text evidence="3">Belongs to the DNA2/NAM7 helicase family.</text>
</comment>
<dbReference type="Gene3D" id="4.10.1110.10">
    <property type="entry name" value="AN1-like Zinc finger"/>
    <property type="match status" value="1"/>
</dbReference>
<dbReference type="InterPro" id="IPR041677">
    <property type="entry name" value="DNA2/NAM7_AAA_11"/>
</dbReference>
<protein>
    <submittedName>
        <fullName evidence="19">SMBP2 protein</fullName>
    </submittedName>
</protein>
<feature type="domain" description="C-type lectin" evidence="16">
    <location>
        <begin position="111"/>
        <end position="214"/>
    </location>
</feature>
<dbReference type="Pfam" id="PF21138">
    <property type="entry name" value="SMUBP-2_HCS1_1B"/>
    <property type="match status" value="1"/>
</dbReference>
<accession>A0A8X7X7W9</accession>
<evidence type="ECO:0000313" key="20">
    <source>
        <dbReference type="Proteomes" id="UP000886611"/>
    </source>
</evidence>
<comment type="subcellular location">
    <subcellularLocation>
        <location evidence="2">Cytoplasm</location>
    </subcellularLocation>
    <subcellularLocation>
        <location evidence="1">Nucleus</location>
    </subcellularLocation>
</comment>
<evidence type="ECO:0000256" key="13">
    <source>
        <dbReference type="ARBA" id="ARBA00023242"/>
    </source>
</evidence>
<dbReference type="GO" id="GO:0008270">
    <property type="term" value="F:zinc ion binding"/>
    <property type="evidence" value="ECO:0007669"/>
    <property type="project" value="UniProtKB-KW"/>
</dbReference>
<evidence type="ECO:0000256" key="14">
    <source>
        <dbReference type="PROSITE-ProRule" id="PRU00449"/>
    </source>
</evidence>
<gene>
    <name evidence="19" type="primary">Ighmbp2</name>
    <name evidence="19" type="ORF">GTO96_0000135</name>
</gene>
<dbReference type="NCBIfam" id="TIGR00376">
    <property type="entry name" value="IGHMBP2 family helicase"/>
    <property type="match status" value="1"/>
</dbReference>
<dbReference type="GO" id="GO:0005737">
    <property type="term" value="C:cytoplasm"/>
    <property type="evidence" value="ECO:0007669"/>
    <property type="project" value="UniProtKB-SubCell"/>
</dbReference>
<dbReference type="PANTHER" id="PTHR43788:SF8">
    <property type="entry name" value="DNA-BINDING PROTEIN SMUBP-2"/>
    <property type="match status" value="1"/>
</dbReference>
<feature type="non-terminal residue" evidence="19">
    <location>
        <position position="1297"/>
    </location>
</feature>
<evidence type="ECO:0000256" key="6">
    <source>
        <dbReference type="ARBA" id="ARBA00022741"/>
    </source>
</evidence>
<dbReference type="SUPFAM" id="SSF52540">
    <property type="entry name" value="P-loop containing nucleoside triphosphate hydrolases"/>
    <property type="match status" value="1"/>
</dbReference>
<dbReference type="InterPro" id="IPR004483">
    <property type="entry name" value="SMUBP-2/Hcs1-like"/>
</dbReference>
<dbReference type="InterPro" id="IPR050534">
    <property type="entry name" value="Coronavir_polyprotein_1ab"/>
</dbReference>
<feature type="domain" description="C-type lectin" evidence="16">
    <location>
        <begin position="1"/>
        <end position="105"/>
    </location>
</feature>
<dbReference type="Proteomes" id="UP000886611">
    <property type="component" value="Unassembled WGS sequence"/>
</dbReference>
<evidence type="ECO:0000256" key="5">
    <source>
        <dbReference type="ARBA" id="ARBA00022723"/>
    </source>
</evidence>
<dbReference type="SUPFAM" id="SSF82708">
    <property type="entry name" value="R3H domain"/>
    <property type="match status" value="1"/>
</dbReference>
<evidence type="ECO:0000256" key="1">
    <source>
        <dbReference type="ARBA" id="ARBA00004123"/>
    </source>
</evidence>
<keyword evidence="10" id="KW-0862">Zinc</keyword>
<dbReference type="Pfam" id="PF13087">
    <property type="entry name" value="AAA_12"/>
    <property type="match status" value="1"/>
</dbReference>
<evidence type="ECO:0000256" key="4">
    <source>
        <dbReference type="ARBA" id="ARBA00022490"/>
    </source>
</evidence>
<evidence type="ECO:0000256" key="11">
    <source>
        <dbReference type="ARBA" id="ARBA00022840"/>
    </source>
</evidence>
<evidence type="ECO:0000256" key="7">
    <source>
        <dbReference type="ARBA" id="ARBA00022771"/>
    </source>
</evidence>
<dbReference type="InterPro" id="IPR000058">
    <property type="entry name" value="Znf_AN1"/>
</dbReference>
<dbReference type="InterPro" id="IPR003593">
    <property type="entry name" value="AAA+_ATPase"/>
</dbReference>
<evidence type="ECO:0000256" key="12">
    <source>
        <dbReference type="ARBA" id="ARBA00022884"/>
    </source>
</evidence>
<dbReference type="InterPro" id="IPR036867">
    <property type="entry name" value="R3H_dom_sf"/>
</dbReference>
<organism evidence="19 20">
    <name type="scientific">Polypterus senegalus</name>
    <name type="common">Senegal bichir</name>
    <dbReference type="NCBI Taxonomy" id="55291"/>
    <lineage>
        <taxon>Eukaryota</taxon>
        <taxon>Metazoa</taxon>
        <taxon>Chordata</taxon>
        <taxon>Craniata</taxon>
        <taxon>Vertebrata</taxon>
        <taxon>Euteleostomi</taxon>
        <taxon>Actinopterygii</taxon>
        <taxon>Polypteriformes</taxon>
        <taxon>Polypteridae</taxon>
        <taxon>Polypterus</taxon>
    </lineage>
</organism>
<dbReference type="InterPro" id="IPR035896">
    <property type="entry name" value="AN1-like_Znf"/>
</dbReference>
<dbReference type="GO" id="GO:0003723">
    <property type="term" value="F:RNA binding"/>
    <property type="evidence" value="ECO:0007669"/>
    <property type="project" value="UniProtKB-KW"/>
</dbReference>
<keyword evidence="5" id="KW-0479">Metal-binding</keyword>
<dbReference type="FunFam" id="3.40.50.300:FF:001146">
    <property type="entry name" value="DNA-binding protein SMUBP-2 isoform X1"/>
    <property type="match status" value="1"/>
</dbReference>
<keyword evidence="9" id="KW-0347">Helicase</keyword>
<dbReference type="InterPro" id="IPR041679">
    <property type="entry name" value="DNA2/NAM7-like_C"/>
</dbReference>
<evidence type="ECO:0000259" key="18">
    <source>
        <dbReference type="PROSITE" id="PS51061"/>
    </source>
</evidence>
<reference evidence="19 20" key="1">
    <citation type="journal article" date="2021" name="Cell">
        <title>Tracing the genetic footprints of vertebrate landing in non-teleost ray-finned fishes.</title>
        <authorList>
            <person name="Bi X."/>
            <person name="Wang K."/>
            <person name="Yang L."/>
            <person name="Pan H."/>
            <person name="Jiang H."/>
            <person name="Wei Q."/>
            <person name="Fang M."/>
            <person name="Yu H."/>
            <person name="Zhu C."/>
            <person name="Cai Y."/>
            <person name="He Y."/>
            <person name="Gan X."/>
            <person name="Zeng H."/>
            <person name="Yu D."/>
            <person name="Zhu Y."/>
            <person name="Jiang H."/>
            <person name="Qiu Q."/>
            <person name="Yang H."/>
            <person name="Zhang Y.E."/>
            <person name="Wang W."/>
            <person name="Zhu M."/>
            <person name="He S."/>
            <person name="Zhang G."/>
        </authorList>
    </citation>
    <scope>NUCLEOTIDE SEQUENCE [LARGE SCALE GENOMIC DNA]</scope>
    <source>
        <strain evidence="19">Bchr_013</strain>
    </source>
</reference>
<dbReference type="Pfam" id="PF00059">
    <property type="entry name" value="Lectin_C"/>
    <property type="match status" value="3"/>
</dbReference>
<dbReference type="GO" id="GO:0005634">
    <property type="term" value="C:nucleus"/>
    <property type="evidence" value="ECO:0007669"/>
    <property type="project" value="UniProtKB-SubCell"/>
</dbReference>
<comment type="caution">
    <text evidence="19">The sequence shown here is derived from an EMBL/GenBank/DDBJ whole genome shotgun (WGS) entry which is preliminary data.</text>
</comment>
<feature type="domain" description="C-type lectin" evidence="16">
    <location>
        <begin position="330"/>
        <end position="415"/>
    </location>
</feature>
<keyword evidence="4" id="KW-0963">Cytoplasm</keyword>
<feature type="domain" description="R3H" evidence="18">
    <location>
        <begin position="1024"/>
        <end position="1088"/>
    </location>
</feature>
<keyword evidence="11" id="KW-0067">ATP-binding</keyword>
<dbReference type="GO" id="GO:0005524">
    <property type="term" value="F:ATP binding"/>
    <property type="evidence" value="ECO:0007669"/>
    <property type="project" value="UniProtKB-KW"/>
</dbReference>
<dbReference type="Pfam" id="PF01424">
    <property type="entry name" value="R3H"/>
    <property type="match status" value="1"/>
</dbReference>
<dbReference type="GO" id="GO:0043139">
    <property type="term" value="F:5'-3' DNA helicase activity"/>
    <property type="evidence" value="ECO:0007669"/>
    <property type="project" value="TreeGrafter"/>
</dbReference>
<proteinExistence type="inferred from homology"/>
<feature type="region of interest" description="Disordered" evidence="15">
    <location>
        <begin position="973"/>
        <end position="1007"/>
    </location>
</feature>
<keyword evidence="12" id="KW-0694">RNA-binding</keyword>
<dbReference type="PROSITE" id="PS50041">
    <property type="entry name" value="C_TYPE_LECTIN_2"/>
    <property type="match status" value="4"/>
</dbReference>
<name>A0A8X7X7W9_POLSE</name>
<feature type="domain" description="C-type lectin" evidence="16">
    <location>
        <begin position="214"/>
        <end position="324"/>
    </location>
</feature>
<dbReference type="CDD" id="cd02641">
    <property type="entry name" value="R3H_Smubp-2_like"/>
    <property type="match status" value="1"/>
</dbReference>
<keyword evidence="20" id="KW-1185">Reference proteome</keyword>
<dbReference type="FunFam" id="3.30.1370.50:FF:000002">
    <property type="entry name" value="Immunoglobulin mu DNA-binding protein 2"/>
    <property type="match status" value="1"/>
</dbReference>
<evidence type="ECO:0000256" key="15">
    <source>
        <dbReference type="SAM" id="MobiDB-lite"/>
    </source>
</evidence>
<evidence type="ECO:0000256" key="8">
    <source>
        <dbReference type="ARBA" id="ARBA00022801"/>
    </source>
</evidence>
<dbReference type="InterPro" id="IPR016186">
    <property type="entry name" value="C-type_lectin-like/link_sf"/>
</dbReference>
<evidence type="ECO:0000256" key="3">
    <source>
        <dbReference type="ARBA" id="ARBA00007913"/>
    </source>
</evidence>
<keyword evidence="7 14" id="KW-0863">Zinc-finger</keyword>
<dbReference type="SMART" id="SM00393">
    <property type="entry name" value="R3H"/>
    <property type="match status" value="1"/>
</dbReference>
<evidence type="ECO:0000256" key="2">
    <source>
        <dbReference type="ARBA" id="ARBA00004496"/>
    </source>
</evidence>
<dbReference type="SUPFAM" id="SSF56436">
    <property type="entry name" value="C-type lectin-like"/>
    <property type="match status" value="4"/>
</dbReference>
<dbReference type="InterPro" id="IPR047187">
    <property type="entry name" value="SF1_C_Upf1"/>
</dbReference>
<keyword evidence="8" id="KW-0378">Hydrolase</keyword>
<dbReference type="InterPro" id="IPR027417">
    <property type="entry name" value="P-loop_NTPase"/>
</dbReference>
<dbReference type="InterPro" id="IPR016187">
    <property type="entry name" value="CTDL_fold"/>
</dbReference>
<dbReference type="Gene3D" id="3.30.1370.50">
    <property type="entry name" value="R3H-like domain"/>
    <property type="match status" value="1"/>
</dbReference>
<feature type="non-terminal residue" evidence="19">
    <location>
        <position position="1"/>
    </location>
</feature>
<keyword evidence="6" id="KW-0547">Nucleotide-binding</keyword>
<dbReference type="PROSITE" id="PS51061">
    <property type="entry name" value="R3H"/>
    <property type="match status" value="1"/>
</dbReference>
<evidence type="ECO:0000256" key="10">
    <source>
        <dbReference type="ARBA" id="ARBA00022833"/>
    </source>
</evidence>
<dbReference type="Pfam" id="PF01428">
    <property type="entry name" value="zf-AN1"/>
    <property type="match status" value="1"/>
</dbReference>
<dbReference type="Pfam" id="PF13086">
    <property type="entry name" value="AAA_11"/>
    <property type="match status" value="1"/>
</dbReference>
<dbReference type="InterPro" id="IPR001304">
    <property type="entry name" value="C-type_lectin-like"/>
</dbReference>
<dbReference type="Gene3D" id="3.10.100.10">
    <property type="entry name" value="Mannose-Binding Protein A, subunit A"/>
    <property type="match status" value="4"/>
</dbReference>
<dbReference type="FunFam" id="4.10.1110.10:FF:000002">
    <property type="entry name" value="Immunoglobulin mu DNA-binding protein 2"/>
    <property type="match status" value="1"/>
</dbReference>
<dbReference type="CDD" id="cd18808">
    <property type="entry name" value="SF1_C_Upf1"/>
    <property type="match status" value="1"/>
</dbReference>
<dbReference type="InterPro" id="IPR001374">
    <property type="entry name" value="R3H_dom"/>
</dbReference>
<dbReference type="GO" id="GO:0016787">
    <property type="term" value="F:hydrolase activity"/>
    <property type="evidence" value="ECO:0007669"/>
    <property type="project" value="UniProtKB-KW"/>
</dbReference>
<dbReference type="PROSITE" id="PS51039">
    <property type="entry name" value="ZF_AN1"/>
    <property type="match status" value="1"/>
</dbReference>
<feature type="domain" description="AN1-type" evidence="17">
    <location>
        <begin position="1196"/>
        <end position="1245"/>
    </location>
</feature>
<evidence type="ECO:0000256" key="9">
    <source>
        <dbReference type="ARBA" id="ARBA00022806"/>
    </source>
</evidence>
<dbReference type="InterPro" id="IPR034072">
    <property type="entry name" value="R3H_Smubp-2"/>
</dbReference>
<sequence>MKSKKTWSSAQNFCRESNSDLVTVESQEEVLKLYKLLPNSDEDSHVWIGLYQDKENWQWINGDQDSYFNWSKSSLQETNNFCAVLNRLGNWEKSDCNAENDVLCYKTDTLSNKKTYVLVDEEGSWLEAYLYCQKYYTDLVSISSDEENEEVRIHARGSQVWIGLINDPWKWSNGKNSTFRLKYVYNGKCMAMCYSSASRWHSLPCDTLNAFFCCKGKSYHYVPLLKTWKNAQTYCRNHYVDLATIDSTAENLLLYNWLMNSTSMLHIWIGLYRGISNFKWSNGDAVLYTNWCEGCINDFECTRLDPFGWWLTDNCSLQLEFICYMTDTSDNSYQYILIQLQKTWSEAQAYCRSNYADLVTINSDITNNDIYNLANGRAVWIGLYNHAWKWSDGTAITSWQENVSVKELQRKGVCLMKLQASSQRTGLYGRLLVTFEPRKYEATAVLPSNGFTPGDILGLYSSEGISPSFQLATGVVTRVTVSSISVAFDESSDSLDLDREGPYNLLKLSNDVTYKRIKNALNSLKQYHGGNAAHLIGVLFGSSEPSLSQDQRQLNFYNSSLDESQKAAVEFAMSQRELAIIHGPPGTGKTTTVVEIVLQAVKKGMKAKMKKVQVKCEKSHLYGEIKSLRKELRQREESSITQILKGADVILATNTGASDDGQLKLLPEDYFDLVVIDECTQALEGSCWIPLLKAPKCLLAGDHKQLPPTIKSHNAAAKGLSVSLMERLIEKYGDKVVKMLTVQYRMNQAIMKWASEEMYGGRLLAHSSVEAHLLKDLPGVSIIEETSLPLLLIDTAGCGLFEQDVEDEQSKGNQGEADIVSLHVEALIKAGVKAKDIAVITPYNLQVDMIKERLGQKYSDLEIKSVDGFQGREKEVVVLSLVRSNRKGDVGFLAENRRINVAVTRARRHLAVVCDSRTICHHSFLKSLVDYMTNHGEVRTAFEYLEDIVPQNYSHDPTQEQKKEPMMNKDLLGQQGKSSQRSLNEGDKGKAKKREKNAKSNKFNDKNNYITDKLSKTTECLEIRDNYAELKAKILEFINQPHEEKLDFPPSLNSHDRLLVHQISEELGLNHESKGEGKDRYITVSKNINLRMEQCTEGKEKETEPLSKAMIDENVQAEIPCTLKSSTQTDLKALHFERLQREQQIVKPNQEVKPAMQIKCSKKIKNTEKGKASNKGGPVETALADADFDELIAAVVKADSVCAFIKCKASVLTIGQLCLHCNKRYCLSHHIPEVHGCGDKAKRQARIRISREGVVYAGSGTKDKSLDPVKKVHLQRKLDKKLDDLSSQRKPKKKDKD</sequence>